<reference evidence="3 4" key="1">
    <citation type="submission" date="2016-03" db="EMBL/GenBank/DDBJ databases">
        <title>Niastella vici sp. nov., isolated from farmland soil.</title>
        <authorList>
            <person name="Chen L."/>
            <person name="Wang D."/>
            <person name="Yang S."/>
            <person name="Wang G."/>
        </authorList>
    </citation>
    <scope>NUCLEOTIDE SEQUENCE [LARGE SCALE GENOMIC DNA]</scope>
    <source>
        <strain evidence="3 4">DJ57</strain>
    </source>
</reference>
<gene>
    <name evidence="3" type="ORF">A3860_25875</name>
</gene>
<dbReference type="Pfam" id="PF13102">
    <property type="entry name" value="Phage_int_SAM_5"/>
    <property type="match status" value="1"/>
</dbReference>
<sequence length="239" mass="28304">MKITMLYPIKPGCFRPRADGISNIHIQYCYTSKQRTLLDTEIQIPVSCWDKKELKIARNLPPEYGNVKDLNTRLTSQLTLVEDIIKYAERRNVPDKGKFVKNYYKPDLDIYSLDELVKNDEQEKVVQEIEKKKTELDVFHQIDLYIISKTKKVSKDMPRIYRNMKDHLLAYQAARQISLTFETFTLDFYEDFVDFLSHEYVQRRRKVPIVGLKINTVGKTVNQLRTFLINRAKKKIIAY</sequence>
<evidence type="ECO:0000313" key="4">
    <source>
        <dbReference type="Proteomes" id="UP000192796"/>
    </source>
</evidence>
<evidence type="ECO:0000259" key="2">
    <source>
        <dbReference type="Pfam" id="PF13102"/>
    </source>
</evidence>
<accession>A0A1V9FYC5</accession>
<proteinExistence type="predicted"/>
<dbReference type="GO" id="GO:0003677">
    <property type="term" value="F:DNA binding"/>
    <property type="evidence" value="ECO:0007669"/>
    <property type="project" value="UniProtKB-KW"/>
</dbReference>
<dbReference type="Gene3D" id="1.10.150.130">
    <property type="match status" value="1"/>
</dbReference>
<name>A0A1V9FYC5_9BACT</name>
<protein>
    <recommendedName>
        <fullName evidence="2">Phage integrase SAM-like domain-containing protein</fullName>
    </recommendedName>
</protein>
<dbReference type="InterPro" id="IPR010998">
    <property type="entry name" value="Integrase_recombinase_N"/>
</dbReference>
<dbReference type="STRING" id="1703345.A3860_25875"/>
<feature type="domain" description="Phage integrase SAM-like" evidence="2">
    <location>
        <begin position="138"/>
        <end position="237"/>
    </location>
</feature>
<dbReference type="RefSeq" id="WP_245843558.1">
    <property type="nucleotide sequence ID" value="NZ_LVYD01000046.1"/>
</dbReference>
<keyword evidence="4" id="KW-1185">Reference proteome</keyword>
<dbReference type="InterPro" id="IPR025269">
    <property type="entry name" value="SAM-like_dom"/>
</dbReference>
<evidence type="ECO:0000256" key="1">
    <source>
        <dbReference type="ARBA" id="ARBA00023125"/>
    </source>
</evidence>
<dbReference type="AlphaFoldDB" id="A0A1V9FYC5"/>
<keyword evidence="1" id="KW-0238">DNA-binding</keyword>
<comment type="caution">
    <text evidence="3">The sequence shown here is derived from an EMBL/GenBank/DDBJ whole genome shotgun (WGS) entry which is preliminary data.</text>
</comment>
<organism evidence="3 4">
    <name type="scientific">Niastella vici</name>
    <dbReference type="NCBI Taxonomy" id="1703345"/>
    <lineage>
        <taxon>Bacteria</taxon>
        <taxon>Pseudomonadati</taxon>
        <taxon>Bacteroidota</taxon>
        <taxon>Chitinophagia</taxon>
        <taxon>Chitinophagales</taxon>
        <taxon>Chitinophagaceae</taxon>
        <taxon>Niastella</taxon>
    </lineage>
</organism>
<evidence type="ECO:0000313" key="3">
    <source>
        <dbReference type="EMBL" id="OQP63320.1"/>
    </source>
</evidence>
<dbReference type="Proteomes" id="UP000192796">
    <property type="component" value="Unassembled WGS sequence"/>
</dbReference>
<dbReference type="EMBL" id="LVYD01000046">
    <property type="protein sequence ID" value="OQP63320.1"/>
    <property type="molecule type" value="Genomic_DNA"/>
</dbReference>